<dbReference type="Proteomes" id="UP001472866">
    <property type="component" value="Chromosome 15"/>
</dbReference>
<feature type="coiled-coil region" evidence="1">
    <location>
        <begin position="395"/>
        <end position="443"/>
    </location>
</feature>
<feature type="coiled-coil region" evidence="1">
    <location>
        <begin position="99"/>
        <end position="133"/>
    </location>
</feature>
<keyword evidence="1" id="KW-0175">Coiled coil</keyword>
<evidence type="ECO:0000256" key="1">
    <source>
        <dbReference type="SAM" id="Coils"/>
    </source>
</evidence>
<evidence type="ECO:0000256" key="2">
    <source>
        <dbReference type="SAM" id="MobiDB-lite"/>
    </source>
</evidence>
<feature type="region of interest" description="Disordered" evidence="2">
    <location>
        <begin position="539"/>
        <end position="588"/>
    </location>
</feature>
<dbReference type="EMBL" id="CP151515">
    <property type="protein sequence ID" value="WZN66451.1"/>
    <property type="molecule type" value="Genomic_DNA"/>
</dbReference>
<keyword evidence="4" id="KW-1185">Reference proteome</keyword>
<gene>
    <name evidence="3" type="ORF">HKI87_15g80180</name>
</gene>
<evidence type="ECO:0000313" key="4">
    <source>
        <dbReference type="Proteomes" id="UP001472866"/>
    </source>
</evidence>
<proteinExistence type="predicted"/>
<feature type="compositionally biased region" description="Basic and acidic residues" evidence="2">
    <location>
        <begin position="557"/>
        <end position="573"/>
    </location>
</feature>
<sequence length="588" mass="66348">MGQCAPSKAARGDSATDGPPKAKSTKKGGMGYAQVDSPMPAAASTSRTDPSTEENEEALTPSQVRMEVQGGDLGDDAGTSEYGKPRDDLERKLQTFIDKARLSAKERELHNAVEALERTNELLRESHRRQAAERAEELCSCVAYLLADRAATAVESGKADGLLRNQRAICEKLQNANELIDAERLAVEYQKYERETELEELRFKYLEVKEKYDMQEGLHQKEQRAFESASQELRIKYEKHFKSLSSEIENLQRHCSSLEGTGRAQIAALTAERDRLDGELREARAELGKKAKELEEELESRGRIVSKIGRENTALNFVVDSMERNLVGLGDAGISDLLEEVLATSGETFQEFSDIASGAVADVRLMSREVSRAKDQMESSQLILHATRETLSEWRAEKSRELAEVRSRNADLEAENEALAAKLRDAELEAGELRRSLQTEKKTRKGYQQRYLMYKEATPVPSRGLRSVGGKAGGEDAGDEMFYTPMPMQTPMPYAETYSSPPIQSDPREEGELELMGQLDAQKTLEEVEKQVFQMLREESLERPRRSSTQIVQEILTEEKRQMDTIRRRREDEQQTNTKKKLESYLMT</sequence>
<feature type="region of interest" description="Disordered" evidence="2">
    <location>
        <begin position="1"/>
        <end position="87"/>
    </location>
</feature>
<organism evidence="3 4">
    <name type="scientific">Chloropicon roscoffensis</name>
    <dbReference type="NCBI Taxonomy" id="1461544"/>
    <lineage>
        <taxon>Eukaryota</taxon>
        <taxon>Viridiplantae</taxon>
        <taxon>Chlorophyta</taxon>
        <taxon>Chloropicophyceae</taxon>
        <taxon>Chloropicales</taxon>
        <taxon>Chloropicaceae</taxon>
        <taxon>Chloropicon</taxon>
    </lineage>
</organism>
<reference evidence="3 4" key="1">
    <citation type="submission" date="2024-03" db="EMBL/GenBank/DDBJ databases">
        <title>Complete genome sequence of the green alga Chloropicon roscoffensis RCC1871.</title>
        <authorList>
            <person name="Lemieux C."/>
            <person name="Pombert J.-F."/>
            <person name="Otis C."/>
            <person name="Turmel M."/>
        </authorList>
    </citation>
    <scope>NUCLEOTIDE SEQUENCE [LARGE SCALE GENOMIC DNA]</scope>
    <source>
        <strain evidence="3 4">RCC1871</strain>
    </source>
</reference>
<feature type="coiled-coil region" evidence="1">
    <location>
        <begin position="175"/>
        <end position="202"/>
    </location>
</feature>
<protein>
    <submittedName>
        <fullName evidence="3">Uncharacterized protein</fullName>
    </submittedName>
</protein>
<accession>A0AAX4PKM1</accession>
<evidence type="ECO:0000313" key="3">
    <source>
        <dbReference type="EMBL" id="WZN66451.1"/>
    </source>
</evidence>
<feature type="coiled-coil region" evidence="1">
    <location>
        <begin position="234"/>
        <end position="300"/>
    </location>
</feature>
<name>A0AAX4PKM1_9CHLO</name>
<dbReference type="AlphaFoldDB" id="A0AAX4PKM1"/>